<feature type="region of interest" description="Disordered" evidence="1">
    <location>
        <begin position="323"/>
        <end position="342"/>
    </location>
</feature>
<accession>A0A5I9BKH4</accession>
<evidence type="ECO:0000256" key="1">
    <source>
        <dbReference type="SAM" id="MobiDB-lite"/>
    </source>
</evidence>
<comment type="caution">
    <text evidence="2">The sequence shown here is derived from an EMBL/GenBank/DDBJ whole genome shotgun (WGS) entry which is preliminary data.</text>
</comment>
<dbReference type="InterPro" id="IPR012106">
    <property type="entry name" value="Phage_Mu_Gp1"/>
</dbReference>
<organism evidence="2">
    <name type="scientific">Salmonella enterica subsp. enterica serovar Eko</name>
    <dbReference type="NCBI Taxonomy" id="2564391"/>
    <lineage>
        <taxon>Bacteria</taxon>
        <taxon>Pseudomonadati</taxon>
        <taxon>Pseudomonadota</taxon>
        <taxon>Gammaproteobacteria</taxon>
        <taxon>Enterobacterales</taxon>
        <taxon>Enterobacteriaceae</taxon>
        <taxon>Salmonella</taxon>
    </lineage>
</organism>
<gene>
    <name evidence="2" type="ORF">EXG21_18500</name>
</gene>
<dbReference type="AlphaFoldDB" id="A0A5I9BKH4"/>
<name>A0A5I9BKH4_SALET</name>
<reference evidence="2" key="1">
    <citation type="submission" date="2019-02" db="EMBL/GenBank/DDBJ databases">
        <authorList>
            <consortium name="NARMS: The National Antimicrobial Resistance Monitoring System"/>
        </authorList>
    </citation>
    <scope>NUCLEOTIDE SEQUENCE</scope>
    <source>
        <strain evidence="2">FSIS11917530</strain>
    </source>
</reference>
<evidence type="ECO:0008006" key="3">
    <source>
        <dbReference type="Google" id="ProtNLM"/>
    </source>
</evidence>
<dbReference type="Pfam" id="PF10123">
    <property type="entry name" value="Mu-like_Pro"/>
    <property type="match status" value="1"/>
</dbReference>
<proteinExistence type="predicted"/>
<protein>
    <recommendedName>
        <fullName evidence="3">Protease</fullName>
    </recommendedName>
</protein>
<evidence type="ECO:0000313" key="2">
    <source>
        <dbReference type="EMBL" id="ECB4501750.1"/>
    </source>
</evidence>
<sequence length="371" mass="39507">MKLKIAALSLEITKATHSEIQLLPAGEFSAVDGRPHTDEVESGKWVLTAELAAQLVAQVAARATPFVIDYEHQTLRAVNNGKPAPAAGWFSQVEWREGSGLYAIGVEWTENAAAMIAAGEYKFISPVFGYNRRGEVIELLHAALTNTPALDGMDAVMLAAASRLASLSTETETTTVDEELLNDLLSSLRWMLNLPVTSTAEDIKNELQKVVDMISNGQGTAAASVSLLALLNQKDEQIASLSASAYDPSKHISLAAFEELQGRYAALAQQSGEAEAGALIQAALSDGRLLPAQEGWAKDYASRDINGFKSWLDNAPKLVALSQTQTGGKPPKTPSPAPAQIKTGDDVDVDIAICSMMGVDPEDVARYAGDE</sequence>
<dbReference type="EMBL" id="AAHXPP010000019">
    <property type="protein sequence ID" value="ECB4501750.1"/>
    <property type="molecule type" value="Genomic_DNA"/>
</dbReference>
<dbReference type="PIRSF" id="PIRSF016624">
    <property type="entry name" value="Mu_prophg_I"/>
    <property type="match status" value="1"/>
</dbReference>